<reference evidence="1 2" key="1">
    <citation type="submission" date="2018-03" db="EMBL/GenBank/DDBJ databases">
        <title>Brevisbacillus phylogenomics.</title>
        <authorList>
            <person name="Dunlap C."/>
        </authorList>
    </citation>
    <scope>NUCLEOTIDE SEQUENCE [LARGE SCALE GENOMIC DNA]</scope>
    <source>
        <strain evidence="1 2">NRRL NRS-1210</strain>
    </source>
</reference>
<protein>
    <submittedName>
        <fullName evidence="1">Uncharacterized protein</fullName>
    </submittedName>
</protein>
<gene>
    <name evidence="1" type="ORF">C7R93_16835</name>
</gene>
<comment type="caution">
    <text evidence="1">The sequence shown here is derived from an EMBL/GenBank/DDBJ whole genome shotgun (WGS) entry which is preliminary data.</text>
</comment>
<dbReference type="OrthoDB" id="2663276at2"/>
<evidence type="ECO:0000313" key="2">
    <source>
        <dbReference type="Proteomes" id="UP000240419"/>
    </source>
</evidence>
<dbReference type="RefSeq" id="WP_106839905.1">
    <property type="nucleotide sequence ID" value="NZ_JBCNIW010000053.1"/>
</dbReference>
<accession>A0A2P7V3S2</accession>
<name>A0A2P7V3S2_9BACL</name>
<keyword evidence="2" id="KW-1185">Reference proteome</keyword>
<dbReference type="EMBL" id="PXZM01000026">
    <property type="protein sequence ID" value="PSJ93848.1"/>
    <property type="molecule type" value="Genomic_DNA"/>
</dbReference>
<dbReference type="AlphaFoldDB" id="A0A2P7V3S2"/>
<sequence>MSKAESKVTAKEPMHVIYCGSSLRDGTLHRYALFTDGIPQHLSKHIEACPAIKKMFVPVEKLSQTEAAIRDHGTPESVFFQQTSDYAAGKRVEE</sequence>
<organism evidence="1 2">
    <name type="scientific">Brevibacillus fortis</name>
    <dbReference type="NCBI Taxonomy" id="2126352"/>
    <lineage>
        <taxon>Bacteria</taxon>
        <taxon>Bacillati</taxon>
        <taxon>Bacillota</taxon>
        <taxon>Bacilli</taxon>
        <taxon>Bacillales</taxon>
        <taxon>Paenibacillaceae</taxon>
        <taxon>Brevibacillus</taxon>
    </lineage>
</organism>
<dbReference type="Proteomes" id="UP000240419">
    <property type="component" value="Unassembled WGS sequence"/>
</dbReference>
<evidence type="ECO:0000313" key="1">
    <source>
        <dbReference type="EMBL" id="PSJ93848.1"/>
    </source>
</evidence>
<proteinExistence type="predicted"/>